<sequence length="143" mass="16881">MNNFQREQIWLLRKNGLGYGEVSKVIGLSKDSVKKYCKRHPELKGQGTLPYLMVEKRVQDGTNCPQCFQPMVPNKTGRPKKFCSDRCRINWWKNHQEEHDKEQTAYEEMTCQCCGRSFLSYANPNRKYCSHACYIQIRFYKGV</sequence>
<dbReference type="Proteomes" id="UP000033489">
    <property type="component" value="Unassembled WGS sequence"/>
</dbReference>
<organism evidence="1 2">
    <name type="scientific">Streptococcus infantis</name>
    <dbReference type="NCBI Taxonomy" id="68892"/>
    <lineage>
        <taxon>Bacteria</taxon>
        <taxon>Bacillati</taxon>
        <taxon>Bacillota</taxon>
        <taxon>Bacilli</taxon>
        <taxon>Lactobacillales</taxon>
        <taxon>Streptococcaceae</taxon>
        <taxon>Streptococcus</taxon>
    </lineage>
</organism>
<dbReference type="AlphaFoldDB" id="A0A0F2DXE5"/>
<dbReference type="PATRIC" id="fig|28037.216.peg.1681"/>
<protein>
    <recommendedName>
        <fullName evidence="3">Zinc-finger protein</fullName>
    </recommendedName>
</protein>
<dbReference type="OrthoDB" id="9792035at2"/>
<evidence type="ECO:0008006" key="3">
    <source>
        <dbReference type="Google" id="ProtNLM"/>
    </source>
</evidence>
<evidence type="ECO:0000313" key="1">
    <source>
        <dbReference type="EMBL" id="KJQ74191.1"/>
    </source>
</evidence>
<gene>
    <name evidence="1" type="ORF">TZ94_01713</name>
</gene>
<name>A0A0F2DXE5_9STRE</name>
<evidence type="ECO:0000313" key="2">
    <source>
        <dbReference type="Proteomes" id="UP000033489"/>
    </source>
</evidence>
<dbReference type="RefSeq" id="WP_045615990.1">
    <property type="nucleotide sequence ID" value="NZ_JYGT01000010.1"/>
</dbReference>
<accession>A0A0F2DXE5</accession>
<reference evidence="1 2" key="1">
    <citation type="submission" date="2015-02" db="EMBL/GenBank/DDBJ databases">
        <title>Evolution of amylase-binding proteins of oral streptococcal species.</title>
        <authorList>
            <person name="Haase E.M."/>
        </authorList>
    </citation>
    <scope>NUCLEOTIDE SEQUENCE [LARGE SCALE GENOMIC DNA]</scope>
    <source>
        <strain evidence="1 2">UC921A</strain>
    </source>
</reference>
<proteinExistence type="predicted"/>
<dbReference type="EMBL" id="JYGT01000010">
    <property type="protein sequence ID" value="KJQ74191.1"/>
    <property type="molecule type" value="Genomic_DNA"/>
</dbReference>
<comment type="caution">
    <text evidence="1">The sequence shown here is derived from an EMBL/GenBank/DDBJ whole genome shotgun (WGS) entry which is preliminary data.</text>
</comment>